<proteinExistence type="predicted"/>
<sequence>QPVAVHASGRRHLRRLGHCDHPQRRV</sequence>
<accession>A0A6J4HYS8</accession>
<dbReference type="AlphaFoldDB" id="A0A6J4HYS8"/>
<feature type="compositionally biased region" description="Basic and acidic residues" evidence="1">
    <location>
        <begin position="17"/>
        <end position="26"/>
    </location>
</feature>
<dbReference type="EMBL" id="CADCSZ010000093">
    <property type="protein sequence ID" value="CAA9236532.1"/>
    <property type="molecule type" value="Genomic_DNA"/>
</dbReference>
<gene>
    <name evidence="2" type="ORF">AVDCRST_MAG76-1539</name>
</gene>
<feature type="region of interest" description="Disordered" evidence="1">
    <location>
        <begin position="1"/>
        <end position="26"/>
    </location>
</feature>
<feature type="non-terminal residue" evidence="2">
    <location>
        <position position="1"/>
    </location>
</feature>
<reference evidence="2" key="1">
    <citation type="submission" date="2020-02" db="EMBL/GenBank/DDBJ databases">
        <authorList>
            <person name="Meier V. D."/>
        </authorList>
    </citation>
    <scope>NUCLEOTIDE SEQUENCE</scope>
    <source>
        <strain evidence="2">AVDCRST_MAG76</strain>
    </source>
</reference>
<feature type="non-terminal residue" evidence="2">
    <location>
        <position position="26"/>
    </location>
</feature>
<protein>
    <submittedName>
        <fullName evidence="2">Uncharacterized protein</fullName>
    </submittedName>
</protein>
<name>A0A6J4HYS8_9ACTN</name>
<organism evidence="2">
    <name type="scientific">uncultured Acidimicrobiales bacterium</name>
    <dbReference type="NCBI Taxonomy" id="310071"/>
    <lineage>
        <taxon>Bacteria</taxon>
        <taxon>Bacillati</taxon>
        <taxon>Actinomycetota</taxon>
        <taxon>Acidimicrobiia</taxon>
        <taxon>Acidimicrobiales</taxon>
        <taxon>environmental samples</taxon>
    </lineage>
</organism>
<evidence type="ECO:0000256" key="1">
    <source>
        <dbReference type="SAM" id="MobiDB-lite"/>
    </source>
</evidence>
<evidence type="ECO:0000313" key="2">
    <source>
        <dbReference type="EMBL" id="CAA9236532.1"/>
    </source>
</evidence>